<keyword evidence="2" id="KW-1185">Reference proteome</keyword>
<name>A0A368NC21_9EURY</name>
<dbReference type="SUPFAM" id="SSF46785">
    <property type="entry name" value="Winged helix' DNA-binding domain"/>
    <property type="match status" value="1"/>
</dbReference>
<protein>
    <submittedName>
        <fullName evidence="1">PadR family transcriptional regulator</fullName>
    </submittedName>
</protein>
<dbReference type="EMBL" id="QPHM01000001">
    <property type="protein sequence ID" value="RCU47553.1"/>
    <property type="molecule type" value="Genomic_DNA"/>
</dbReference>
<proteinExistence type="predicted"/>
<sequence length="93" mass="10480">MSGKWLRSGLRRDVCVVVASEGEPTAQECKAAVESRYDDRIDPKTFYGVLDALTDAGHLEKTVDGLHDRYELTVAGERALRDHYAWVRDRLDG</sequence>
<dbReference type="AlphaFoldDB" id="A0A368NC21"/>
<evidence type="ECO:0000313" key="2">
    <source>
        <dbReference type="Proteomes" id="UP000252189"/>
    </source>
</evidence>
<dbReference type="OrthoDB" id="224705at2157"/>
<dbReference type="Gene3D" id="1.10.10.10">
    <property type="entry name" value="Winged helix-like DNA-binding domain superfamily/Winged helix DNA-binding domain"/>
    <property type="match status" value="1"/>
</dbReference>
<organism evidence="1 2">
    <name type="scientific">Haloplanus salinus</name>
    <dbReference type="NCBI Taxonomy" id="1126245"/>
    <lineage>
        <taxon>Archaea</taxon>
        <taxon>Methanobacteriati</taxon>
        <taxon>Methanobacteriota</taxon>
        <taxon>Stenosarchaea group</taxon>
        <taxon>Halobacteria</taxon>
        <taxon>Halobacteriales</taxon>
        <taxon>Haloferacaceae</taxon>
        <taxon>Haloplanus</taxon>
    </lineage>
</organism>
<evidence type="ECO:0000313" key="1">
    <source>
        <dbReference type="EMBL" id="RCU47553.1"/>
    </source>
</evidence>
<dbReference type="RefSeq" id="WP_114449113.1">
    <property type="nucleotide sequence ID" value="NZ_QPHM01000001.1"/>
</dbReference>
<gene>
    <name evidence="1" type="ORF">DU504_09735</name>
</gene>
<dbReference type="InterPro" id="IPR036388">
    <property type="entry name" value="WH-like_DNA-bd_sf"/>
</dbReference>
<reference evidence="1 2" key="1">
    <citation type="submission" date="2018-07" db="EMBL/GenBank/DDBJ databases">
        <title>Genome sequences of Haloplanus salinus JCM 18368T.</title>
        <authorList>
            <person name="Kim Y.B."/>
            <person name="Roh S.W."/>
        </authorList>
    </citation>
    <scope>NUCLEOTIDE SEQUENCE [LARGE SCALE GENOMIC DNA]</scope>
    <source>
        <strain evidence="1 2">JCM 18368</strain>
    </source>
</reference>
<dbReference type="InterPro" id="IPR036390">
    <property type="entry name" value="WH_DNA-bd_sf"/>
</dbReference>
<dbReference type="Proteomes" id="UP000252189">
    <property type="component" value="Unassembled WGS sequence"/>
</dbReference>
<comment type="caution">
    <text evidence="1">The sequence shown here is derived from an EMBL/GenBank/DDBJ whole genome shotgun (WGS) entry which is preliminary data.</text>
</comment>
<accession>A0A368NC21</accession>